<dbReference type="InterPro" id="IPR003594">
    <property type="entry name" value="HATPase_dom"/>
</dbReference>
<dbReference type="SMART" id="SM00387">
    <property type="entry name" value="HATPase_c"/>
    <property type="match status" value="1"/>
</dbReference>
<sequence length="417" mass="48377">MENKIFENSEVKRIFMKVLIVLVIFYFINLAYTDMLWGELNKSLINQNLVVMGKLISKYPDEEGEIVDTFFKNANKNEVEYSVNTLKKYGYNENLNLKITPIINTYYSKYRMTNIFFFIMLMALLFIVIKMFLKNIYKKIYFTSKCAENIVEGDFSIKLPEGEEGAFSKFSHHFNQMSTVIESNLARLKDEKIFLKNILSDISHQLKTPLSSLKMFNEFMQDEDLSNEDRKKFIIKSKEQLERMEWLIKGLLKLARFEAGTIEYKKEKLLISETIKIVVEDLEVRANKKGQVIKLLGIEEKVLFLHDRKWISESISNIIKNCIEHTESGGCIKVHLEETPVLIRITISDNGKGIEKEDIPHIFERFYKGKNNIHGSGTGIGLTLSKSIIESHDGAIYVTSEKNKGTTFTITFLKSRI</sequence>
<dbReference type="PRINTS" id="PR00344">
    <property type="entry name" value="BCTRLSENSOR"/>
</dbReference>
<dbReference type="STRING" id="1503.CLPU_13c00150"/>
<dbReference type="InterPro" id="IPR003661">
    <property type="entry name" value="HisK_dim/P_dom"/>
</dbReference>
<dbReference type="CDD" id="cd00075">
    <property type="entry name" value="HATPase"/>
    <property type="match status" value="1"/>
</dbReference>
<evidence type="ECO:0000256" key="4">
    <source>
        <dbReference type="ARBA" id="ARBA00022475"/>
    </source>
</evidence>
<dbReference type="GO" id="GO:0005886">
    <property type="term" value="C:plasma membrane"/>
    <property type="evidence" value="ECO:0007669"/>
    <property type="project" value="UniProtKB-SubCell"/>
</dbReference>
<dbReference type="Gene3D" id="6.10.340.10">
    <property type="match status" value="1"/>
</dbReference>
<dbReference type="PANTHER" id="PTHR45528">
    <property type="entry name" value="SENSOR HISTIDINE KINASE CPXA"/>
    <property type="match status" value="1"/>
</dbReference>
<evidence type="ECO:0000256" key="13">
    <source>
        <dbReference type="ARBA" id="ARBA00023136"/>
    </source>
</evidence>
<dbReference type="PANTHER" id="PTHR45528:SF1">
    <property type="entry name" value="SENSOR HISTIDINE KINASE CPXA"/>
    <property type="match status" value="1"/>
</dbReference>
<evidence type="ECO:0000313" key="17">
    <source>
        <dbReference type="Proteomes" id="UP000037267"/>
    </source>
</evidence>
<reference evidence="17" key="1">
    <citation type="submission" date="2015-07" db="EMBL/GenBank/DDBJ databases">
        <title>Draft genome sequence of the purine-degrading Gottschalkia purinilyticum DSM 1384 (formerly Clostridium purinilyticum).</title>
        <authorList>
            <person name="Poehlein A."/>
            <person name="Schiel-Bengelsdorf B."/>
            <person name="Bengelsdorf F.R."/>
            <person name="Daniel R."/>
            <person name="Duerre P."/>
        </authorList>
    </citation>
    <scope>NUCLEOTIDE SEQUENCE [LARGE SCALE GENOMIC DNA]</scope>
    <source>
        <strain evidence="17">DSM 1384</strain>
    </source>
</reference>
<comment type="catalytic activity">
    <reaction evidence="1">
        <text>ATP + protein L-histidine = ADP + protein N-phospho-L-histidine.</text>
        <dbReference type="EC" id="2.7.13.3"/>
    </reaction>
</comment>
<evidence type="ECO:0000259" key="15">
    <source>
        <dbReference type="PROSITE" id="PS50109"/>
    </source>
</evidence>
<name>A0A0L0W7W9_GOTPU</name>
<dbReference type="InterPro" id="IPR050398">
    <property type="entry name" value="HssS/ArlS-like"/>
</dbReference>
<keyword evidence="6" id="KW-0808">Transferase</keyword>
<dbReference type="Pfam" id="PF00512">
    <property type="entry name" value="HisKA"/>
    <property type="match status" value="1"/>
</dbReference>
<evidence type="ECO:0000256" key="10">
    <source>
        <dbReference type="ARBA" id="ARBA00022840"/>
    </source>
</evidence>
<keyword evidence="7 14" id="KW-0812">Transmembrane</keyword>
<comment type="caution">
    <text evidence="16">The sequence shown here is derived from an EMBL/GenBank/DDBJ whole genome shotgun (WGS) entry which is preliminary data.</text>
</comment>
<protein>
    <recommendedName>
        <fullName evidence="3">histidine kinase</fullName>
        <ecNumber evidence="3">2.7.13.3</ecNumber>
    </recommendedName>
</protein>
<dbReference type="GO" id="GO:0005524">
    <property type="term" value="F:ATP binding"/>
    <property type="evidence" value="ECO:0007669"/>
    <property type="project" value="UniProtKB-KW"/>
</dbReference>
<evidence type="ECO:0000256" key="1">
    <source>
        <dbReference type="ARBA" id="ARBA00000085"/>
    </source>
</evidence>
<dbReference type="EMBL" id="LGSS01000013">
    <property type="protein sequence ID" value="KNF07673.1"/>
    <property type="molecule type" value="Genomic_DNA"/>
</dbReference>
<dbReference type="CDD" id="cd00082">
    <property type="entry name" value="HisKA"/>
    <property type="match status" value="1"/>
</dbReference>
<evidence type="ECO:0000256" key="14">
    <source>
        <dbReference type="SAM" id="Phobius"/>
    </source>
</evidence>
<organism evidence="16 17">
    <name type="scientific">Gottschalkia purinilytica</name>
    <name type="common">Clostridium purinilyticum</name>
    <dbReference type="NCBI Taxonomy" id="1503"/>
    <lineage>
        <taxon>Bacteria</taxon>
        <taxon>Bacillati</taxon>
        <taxon>Bacillota</taxon>
        <taxon>Tissierellia</taxon>
        <taxon>Tissierellales</taxon>
        <taxon>Gottschalkiaceae</taxon>
        <taxon>Gottschalkia</taxon>
    </lineage>
</organism>
<dbReference type="Proteomes" id="UP000037267">
    <property type="component" value="Unassembled WGS sequence"/>
</dbReference>
<evidence type="ECO:0000256" key="2">
    <source>
        <dbReference type="ARBA" id="ARBA00004651"/>
    </source>
</evidence>
<dbReference type="GO" id="GO:0000155">
    <property type="term" value="F:phosphorelay sensor kinase activity"/>
    <property type="evidence" value="ECO:0007669"/>
    <property type="project" value="InterPro"/>
</dbReference>
<feature type="domain" description="Histidine kinase" evidence="15">
    <location>
        <begin position="201"/>
        <end position="416"/>
    </location>
</feature>
<gene>
    <name evidence="16" type="ORF">CLPU_13c00150</name>
</gene>
<evidence type="ECO:0000256" key="12">
    <source>
        <dbReference type="ARBA" id="ARBA00023012"/>
    </source>
</evidence>
<evidence type="ECO:0000256" key="6">
    <source>
        <dbReference type="ARBA" id="ARBA00022679"/>
    </source>
</evidence>
<keyword evidence="13 14" id="KW-0472">Membrane</keyword>
<dbReference type="Gene3D" id="1.10.287.130">
    <property type="match status" value="1"/>
</dbReference>
<dbReference type="EC" id="2.7.13.3" evidence="3"/>
<dbReference type="InterPro" id="IPR005467">
    <property type="entry name" value="His_kinase_dom"/>
</dbReference>
<dbReference type="OrthoDB" id="9773956at2"/>
<dbReference type="AlphaFoldDB" id="A0A0L0W7W9"/>
<keyword evidence="4" id="KW-1003">Cell membrane</keyword>
<dbReference type="SUPFAM" id="SSF55874">
    <property type="entry name" value="ATPase domain of HSP90 chaperone/DNA topoisomerase II/histidine kinase"/>
    <property type="match status" value="1"/>
</dbReference>
<dbReference type="InterPro" id="IPR036890">
    <property type="entry name" value="HATPase_C_sf"/>
</dbReference>
<evidence type="ECO:0000256" key="9">
    <source>
        <dbReference type="ARBA" id="ARBA00022777"/>
    </source>
</evidence>
<keyword evidence="12" id="KW-0902">Two-component regulatory system</keyword>
<evidence type="ECO:0000256" key="5">
    <source>
        <dbReference type="ARBA" id="ARBA00022553"/>
    </source>
</evidence>
<dbReference type="InterPro" id="IPR036097">
    <property type="entry name" value="HisK_dim/P_sf"/>
</dbReference>
<evidence type="ECO:0000256" key="3">
    <source>
        <dbReference type="ARBA" id="ARBA00012438"/>
    </source>
</evidence>
<dbReference type="PROSITE" id="PS50109">
    <property type="entry name" value="HIS_KIN"/>
    <property type="match status" value="1"/>
</dbReference>
<evidence type="ECO:0000256" key="7">
    <source>
        <dbReference type="ARBA" id="ARBA00022692"/>
    </source>
</evidence>
<dbReference type="InterPro" id="IPR004358">
    <property type="entry name" value="Sig_transdc_His_kin-like_C"/>
</dbReference>
<evidence type="ECO:0000256" key="8">
    <source>
        <dbReference type="ARBA" id="ARBA00022741"/>
    </source>
</evidence>
<keyword evidence="9 16" id="KW-0418">Kinase</keyword>
<keyword evidence="5" id="KW-0597">Phosphoprotein</keyword>
<keyword evidence="11 14" id="KW-1133">Transmembrane helix</keyword>
<evidence type="ECO:0000313" key="16">
    <source>
        <dbReference type="EMBL" id="KNF07673.1"/>
    </source>
</evidence>
<dbReference type="Pfam" id="PF02518">
    <property type="entry name" value="HATPase_c"/>
    <property type="match status" value="1"/>
</dbReference>
<proteinExistence type="predicted"/>
<feature type="transmembrane region" description="Helical" evidence="14">
    <location>
        <begin position="115"/>
        <end position="133"/>
    </location>
</feature>
<keyword evidence="17" id="KW-1185">Reference proteome</keyword>
<keyword evidence="10" id="KW-0067">ATP-binding</keyword>
<comment type="subcellular location">
    <subcellularLocation>
        <location evidence="2">Cell membrane</location>
        <topology evidence="2">Multi-pass membrane protein</topology>
    </subcellularLocation>
</comment>
<evidence type="ECO:0000256" key="11">
    <source>
        <dbReference type="ARBA" id="ARBA00022989"/>
    </source>
</evidence>
<dbReference type="SMART" id="SM00388">
    <property type="entry name" value="HisKA"/>
    <property type="match status" value="1"/>
</dbReference>
<dbReference type="SUPFAM" id="SSF47384">
    <property type="entry name" value="Homodimeric domain of signal transducing histidine kinase"/>
    <property type="match status" value="1"/>
</dbReference>
<accession>A0A0L0W7W9</accession>
<feature type="transmembrane region" description="Helical" evidence="14">
    <location>
        <begin position="14"/>
        <end position="32"/>
    </location>
</feature>
<dbReference type="FunFam" id="3.30.565.10:FF:000006">
    <property type="entry name" value="Sensor histidine kinase WalK"/>
    <property type="match status" value="1"/>
</dbReference>
<dbReference type="Gene3D" id="3.30.565.10">
    <property type="entry name" value="Histidine kinase-like ATPase, C-terminal domain"/>
    <property type="match status" value="1"/>
</dbReference>
<keyword evidence="8" id="KW-0547">Nucleotide-binding</keyword>
<dbReference type="RefSeq" id="WP_050355973.1">
    <property type="nucleotide sequence ID" value="NZ_LGSS01000013.1"/>
</dbReference>